<keyword evidence="11" id="KW-0735">Signal-anchor</keyword>
<keyword evidence="6 20" id="KW-0645">Protease</keyword>
<evidence type="ECO:0000256" key="1">
    <source>
        <dbReference type="ARBA" id="ARBA00004401"/>
    </source>
</evidence>
<dbReference type="GO" id="GO:0042277">
    <property type="term" value="F:peptide binding"/>
    <property type="evidence" value="ECO:0007669"/>
    <property type="project" value="TreeGrafter"/>
</dbReference>
<dbReference type="GO" id="GO:0043171">
    <property type="term" value="P:peptide catabolic process"/>
    <property type="evidence" value="ECO:0007669"/>
    <property type="project" value="TreeGrafter"/>
</dbReference>
<evidence type="ECO:0000256" key="18">
    <source>
        <dbReference type="PIRSR" id="PIRSR634016-3"/>
    </source>
</evidence>
<dbReference type="PRINTS" id="PR00756">
    <property type="entry name" value="ALADIPTASE"/>
</dbReference>
<evidence type="ECO:0000259" key="24">
    <source>
        <dbReference type="Pfam" id="PF17900"/>
    </source>
</evidence>
<evidence type="ECO:0000256" key="16">
    <source>
        <dbReference type="ARBA" id="ARBA00023180"/>
    </source>
</evidence>
<evidence type="ECO:0000313" key="25">
    <source>
        <dbReference type="EMBL" id="KAK7913537.1"/>
    </source>
</evidence>
<dbReference type="PANTHER" id="PTHR11533">
    <property type="entry name" value="PROTEASE M1 ZINC METALLOPROTEASE"/>
    <property type="match status" value="1"/>
</dbReference>
<evidence type="ECO:0000256" key="6">
    <source>
        <dbReference type="ARBA" id="ARBA00022670"/>
    </source>
</evidence>
<dbReference type="EMBL" id="JBBPFD010000009">
    <property type="protein sequence ID" value="KAK7913537.1"/>
    <property type="molecule type" value="Genomic_DNA"/>
</dbReference>
<feature type="domain" description="Peptidase M1 membrane alanine aminopeptidase" evidence="22">
    <location>
        <begin position="307"/>
        <end position="535"/>
    </location>
</feature>
<dbReference type="CDD" id="cd09601">
    <property type="entry name" value="M1_APN-Q_like"/>
    <property type="match status" value="1"/>
</dbReference>
<evidence type="ECO:0000256" key="11">
    <source>
        <dbReference type="ARBA" id="ARBA00022968"/>
    </source>
</evidence>
<dbReference type="FunFam" id="2.60.40.1730:FF:000001">
    <property type="entry name" value="Leucyl-cystinyl aminopeptidase"/>
    <property type="match status" value="1"/>
</dbReference>
<dbReference type="InterPro" id="IPR001930">
    <property type="entry name" value="Peptidase_M1"/>
</dbReference>
<evidence type="ECO:0000256" key="3">
    <source>
        <dbReference type="ARBA" id="ARBA00011738"/>
    </source>
</evidence>
<feature type="transmembrane region" description="Helical" evidence="20">
    <location>
        <begin position="12"/>
        <end position="33"/>
    </location>
</feature>
<comment type="caution">
    <text evidence="25">The sequence shown here is derived from an EMBL/GenBank/DDBJ whole genome shotgun (WGS) entry which is preliminary data.</text>
</comment>
<dbReference type="Gene3D" id="1.10.390.10">
    <property type="entry name" value="Neutral Protease Domain 2"/>
    <property type="match status" value="1"/>
</dbReference>
<dbReference type="SUPFAM" id="SSF55486">
    <property type="entry name" value="Metalloproteases ('zincins'), catalytic domain"/>
    <property type="match status" value="1"/>
</dbReference>
<comment type="subunit">
    <text evidence="3">Homodimer.</text>
</comment>
<evidence type="ECO:0000313" key="26">
    <source>
        <dbReference type="Proteomes" id="UP001460270"/>
    </source>
</evidence>
<feature type="compositionally biased region" description="Polar residues" evidence="21">
    <location>
        <begin position="41"/>
        <end position="50"/>
    </location>
</feature>
<dbReference type="FunFam" id="2.60.40.1910:FF:000005">
    <property type="entry name" value="Aminopeptidase"/>
    <property type="match status" value="1"/>
</dbReference>
<feature type="site" description="Transition state stabilizer" evidence="19">
    <location>
        <position position="468"/>
    </location>
</feature>
<keyword evidence="8 18" id="KW-0479">Metal-binding</keyword>
<dbReference type="FunFam" id="1.25.50.20:FF:000012">
    <property type="entry name" value="Aminopeptidase N"/>
    <property type="match status" value="1"/>
</dbReference>
<dbReference type="Gene3D" id="2.60.40.1910">
    <property type="match status" value="1"/>
</dbReference>
<feature type="binding site" evidence="18">
    <location>
        <position position="402"/>
    </location>
    <ligand>
        <name>Zn(2+)</name>
        <dbReference type="ChEBI" id="CHEBI:29105"/>
        <note>catalytic</note>
    </ligand>
</feature>
<evidence type="ECO:0000256" key="7">
    <source>
        <dbReference type="ARBA" id="ARBA00022692"/>
    </source>
</evidence>
<keyword evidence="14 20" id="KW-0472">Membrane</keyword>
<keyword evidence="15" id="KW-1015">Disulfide bond</keyword>
<dbReference type="AlphaFoldDB" id="A0AAW0PAZ3"/>
<dbReference type="GO" id="GO:0005615">
    <property type="term" value="C:extracellular space"/>
    <property type="evidence" value="ECO:0007669"/>
    <property type="project" value="TreeGrafter"/>
</dbReference>
<feature type="active site" description="Proton acceptor" evidence="17">
    <location>
        <position position="380"/>
    </location>
</feature>
<feature type="domain" description="Aminopeptidase N-like N-terminal" evidence="24">
    <location>
        <begin position="79"/>
        <end position="271"/>
    </location>
</feature>
<evidence type="ECO:0000256" key="21">
    <source>
        <dbReference type="SAM" id="MobiDB-lite"/>
    </source>
</evidence>
<keyword evidence="13 20" id="KW-0482">Metalloprotease</keyword>
<comment type="similarity">
    <text evidence="2 20">Belongs to the peptidase M1 family.</text>
</comment>
<evidence type="ECO:0000259" key="22">
    <source>
        <dbReference type="Pfam" id="PF01433"/>
    </source>
</evidence>
<dbReference type="Gene3D" id="2.60.40.1730">
    <property type="entry name" value="tricorn interacting facor f3 domain"/>
    <property type="match status" value="1"/>
</dbReference>
<dbReference type="Gene3D" id="1.25.50.20">
    <property type="match status" value="1"/>
</dbReference>
<evidence type="ECO:0000256" key="10">
    <source>
        <dbReference type="ARBA" id="ARBA00022833"/>
    </source>
</evidence>
<keyword evidence="9 20" id="KW-0378">Hydrolase</keyword>
<dbReference type="FunFam" id="1.10.390.10:FF:000016">
    <property type="entry name" value="Glutamyl aminopeptidase"/>
    <property type="match status" value="1"/>
</dbReference>
<evidence type="ECO:0000256" key="5">
    <source>
        <dbReference type="ARBA" id="ARBA00022475"/>
    </source>
</evidence>
<dbReference type="Pfam" id="PF17900">
    <property type="entry name" value="Peptidase_M1_N"/>
    <property type="match status" value="1"/>
</dbReference>
<evidence type="ECO:0000256" key="19">
    <source>
        <dbReference type="PIRSR" id="PIRSR634016-4"/>
    </source>
</evidence>
<keyword evidence="16" id="KW-0325">Glycoprotein</keyword>
<dbReference type="InterPro" id="IPR045357">
    <property type="entry name" value="Aminopeptidase_N-like_N"/>
</dbReference>
<evidence type="ECO:0000256" key="2">
    <source>
        <dbReference type="ARBA" id="ARBA00010136"/>
    </source>
</evidence>
<evidence type="ECO:0000256" key="20">
    <source>
        <dbReference type="RuleBase" id="RU364040"/>
    </source>
</evidence>
<evidence type="ECO:0000256" key="13">
    <source>
        <dbReference type="ARBA" id="ARBA00023049"/>
    </source>
</evidence>
<keyword evidence="7 20" id="KW-0812">Transmembrane</keyword>
<dbReference type="GO" id="GO:0070006">
    <property type="term" value="F:metalloaminopeptidase activity"/>
    <property type="evidence" value="ECO:0007669"/>
    <property type="project" value="TreeGrafter"/>
</dbReference>
<dbReference type="EC" id="3.4.11.-" evidence="20"/>
<feature type="compositionally biased region" description="Low complexity" evidence="21">
    <location>
        <begin position="51"/>
        <end position="63"/>
    </location>
</feature>
<dbReference type="InterPro" id="IPR042097">
    <property type="entry name" value="Aminopeptidase_N-like_N_sf"/>
</dbReference>
<evidence type="ECO:0000256" key="8">
    <source>
        <dbReference type="ARBA" id="ARBA00022723"/>
    </source>
</evidence>
<feature type="binding site" evidence="18">
    <location>
        <position position="379"/>
    </location>
    <ligand>
        <name>Zn(2+)</name>
        <dbReference type="ChEBI" id="CHEBI:29105"/>
        <note>catalytic</note>
    </ligand>
</feature>
<feature type="region of interest" description="Disordered" evidence="21">
    <location>
        <begin position="38"/>
        <end position="68"/>
    </location>
</feature>
<dbReference type="SUPFAM" id="SSF63737">
    <property type="entry name" value="Leukotriene A4 hydrolase N-terminal domain"/>
    <property type="match status" value="1"/>
</dbReference>
<gene>
    <name evidence="25" type="ORF">WMY93_013748</name>
</gene>
<dbReference type="Pfam" id="PF01433">
    <property type="entry name" value="Peptidase_M1"/>
    <property type="match status" value="1"/>
</dbReference>
<evidence type="ECO:0000256" key="9">
    <source>
        <dbReference type="ARBA" id="ARBA00022801"/>
    </source>
</evidence>
<evidence type="ECO:0000259" key="23">
    <source>
        <dbReference type="Pfam" id="PF11838"/>
    </source>
</evidence>
<dbReference type="PANTHER" id="PTHR11533:SF300">
    <property type="entry name" value="AMINOPEPTIDASE"/>
    <property type="match status" value="1"/>
</dbReference>
<keyword evidence="26" id="KW-1185">Reference proteome</keyword>
<dbReference type="InterPro" id="IPR027268">
    <property type="entry name" value="Peptidase_M4/M1_CTD_sf"/>
</dbReference>
<dbReference type="Proteomes" id="UP001460270">
    <property type="component" value="Unassembled WGS sequence"/>
</dbReference>
<accession>A0AAW0PAZ3</accession>
<dbReference type="GO" id="GO:0008270">
    <property type="term" value="F:zinc ion binding"/>
    <property type="evidence" value="ECO:0007669"/>
    <property type="project" value="UniProtKB-UniRule"/>
</dbReference>
<reference evidence="26" key="1">
    <citation type="submission" date="2024-04" db="EMBL/GenBank/DDBJ databases">
        <title>Salinicola lusitanus LLJ914,a marine bacterium isolated from the Okinawa Trough.</title>
        <authorList>
            <person name="Li J."/>
        </authorList>
    </citation>
    <scope>NUCLEOTIDE SEQUENCE [LARGE SCALE GENOMIC DNA]</scope>
</reference>
<name>A0AAW0PAZ3_9GOBI</name>
<evidence type="ECO:0000256" key="4">
    <source>
        <dbReference type="ARBA" id="ARBA00022438"/>
    </source>
</evidence>
<keyword evidence="4 20" id="KW-0031">Aminopeptidase</keyword>
<evidence type="ECO:0000256" key="17">
    <source>
        <dbReference type="PIRSR" id="PIRSR634016-1"/>
    </source>
</evidence>
<dbReference type="GO" id="GO:0006508">
    <property type="term" value="P:proteolysis"/>
    <property type="evidence" value="ECO:0007669"/>
    <property type="project" value="UniProtKB-KW"/>
</dbReference>
<keyword evidence="10 18" id="KW-0862">Zinc</keyword>
<keyword evidence="5" id="KW-1003">Cell membrane</keyword>
<feature type="binding site" evidence="18">
    <location>
        <position position="383"/>
    </location>
    <ligand>
        <name>Zn(2+)</name>
        <dbReference type="ChEBI" id="CHEBI:29105"/>
        <note>catalytic</note>
    </ligand>
</feature>
<dbReference type="InterPro" id="IPR050344">
    <property type="entry name" value="Peptidase_M1_aminopeptidases"/>
</dbReference>
<dbReference type="InterPro" id="IPR024571">
    <property type="entry name" value="ERAP1-like_C_dom"/>
</dbReference>
<dbReference type="InterPro" id="IPR034016">
    <property type="entry name" value="M1_APN-typ"/>
</dbReference>
<evidence type="ECO:0000256" key="12">
    <source>
        <dbReference type="ARBA" id="ARBA00022989"/>
    </source>
</evidence>
<protein>
    <recommendedName>
        <fullName evidence="20">Aminopeptidase</fullName>
        <ecNumber evidence="20">3.4.11.-</ecNumber>
    </recommendedName>
</protein>
<dbReference type="GO" id="GO:0005737">
    <property type="term" value="C:cytoplasm"/>
    <property type="evidence" value="ECO:0007669"/>
    <property type="project" value="TreeGrafter"/>
</dbReference>
<dbReference type="InterPro" id="IPR014782">
    <property type="entry name" value="Peptidase_M1_dom"/>
</dbReference>
<sequence length="943" mass="107436">MGKGFYISRKVGLGLLLTAICAFITIIALSIAYDKEKKKNQTNSGDGQTDSSSMPTTPTTPSVPKEPWDRYRLPDSLLPLSYNLTLRPVLEPNADGLYIFTGNSYVVFKCEKATNLVIIHANKLNLTSINGHLAMLTAEEHSAPIVEKSWLVPETHYLVLQLQSPLTVGRTYVLQTIFQGELADDLEGFYRSEYIENGVKKIVATSQMQATYARKAFPCFDEPAMKAVFNVTIIHSHGTVALSNGRETGTVDTDFGRVTTFEPTARMSTYLLAFIVCDFAEIQSTQRNVLIRIWARRKAIDDRQGDYALNVTGPILEFYERYYNAAYPLSKSDQIALPDFNAGAMENWGLVTYRETALLYDPIISSTGNKERVISVIAHELAHMWFGNLVTVRWWNDLWLNEGFASYVEYLGADYAEPTWNIKDHIILYDVHRVFGVDALASSHPLSCAEDAVSTPAQISEMFSTISYSKGAAVLRMLSEFLSEPVFVKGLSSYLNAFAFGNTVYKDLWDHLQQAVDSTPDVKIPHTVHEIMNRWTLQMGFPVVTIDTRTGSITQKHFLLDPESVVDRLSQFNYTWFVPIKWMKSGVDQQQFWLLHKRDTNNQMIASGNDWVLANTNVSGYFRVNYDQGNWDRLLSLLNSNHQTLSVMNRAQIIDDAFNLARAKIIDTTLALKTTKYLSKETGYIPWESALRNLNYYILMFDRTEVYGALKSYLKKQIQPLYEHLKYNQINAIGIGCKMGVEGCKELTRNWFKQWMDNPAHNPIHPNLKSTVYCYAVAFGGHEEWDFAWRMFKNATVASEASRLREAMACTQVPWLLNRYLEYTLNPSKIRKQDATATIQYIARNIVGMPLAWDFVRARWRYIFEQYGRGSFSFAGLINGITRRFSTEFELEELKKFKVENQDIGFGSATLAMEQAIEKTTANIKWVAENKAQVLQWFTDESA</sequence>
<organism evidence="25 26">
    <name type="scientific">Mugilogobius chulae</name>
    <name type="common">yellowstripe goby</name>
    <dbReference type="NCBI Taxonomy" id="88201"/>
    <lineage>
        <taxon>Eukaryota</taxon>
        <taxon>Metazoa</taxon>
        <taxon>Chordata</taxon>
        <taxon>Craniata</taxon>
        <taxon>Vertebrata</taxon>
        <taxon>Euteleostomi</taxon>
        <taxon>Actinopterygii</taxon>
        <taxon>Neopterygii</taxon>
        <taxon>Teleostei</taxon>
        <taxon>Neoteleostei</taxon>
        <taxon>Acanthomorphata</taxon>
        <taxon>Gobiaria</taxon>
        <taxon>Gobiiformes</taxon>
        <taxon>Gobioidei</taxon>
        <taxon>Gobiidae</taxon>
        <taxon>Gobionellinae</taxon>
        <taxon>Mugilogobius</taxon>
    </lineage>
</organism>
<comment type="subcellular location">
    <subcellularLocation>
        <location evidence="1">Cell membrane</location>
        <topology evidence="1">Single-pass type II membrane protein</topology>
    </subcellularLocation>
</comment>
<proteinExistence type="inferred from homology"/>
<evidence type="ECO:0000256" key="15">
    <source>
        <dbReference type="ARBA" id="ARBA00023157"/>
    </source>
</evidence>
<comment type="cofactor">
    <cofactor evidence="18 20">
        <name>Zn(2+)</name>
        <dbReference type="ChEBI" id="CHEBI:29105"/>
    </cofactor>
    <text evidence="18 20">Binds 1 zinc ion per subunit.</text>
</comment>
<feature type="domain" description="ERAP1-like C-terminal" evidence="23">
    <location>
        <begin position="611"/>
        <end position="920"/>
    </location>
</feature>
<evidence type="ECO:0000256" key="14">
    <source>
        <dbReference type="ARBA" id="ARBA00023136"/>
    </source>
</evidence>
<dbReference type="GO" id="GO:0005886">
    <property type="term" value="C:plasma membrane"/>
    <property type="evidence" value="ECO:0007669"/>
    <property type="project" value="UniProtKB-SubCell"/>
</dbReference>
<keyword evidence="12 20" id="KW-1133">Transmembrane helix</keyword>
<dbReference type="Pfam" id="PF11838">
    <property type="entry name" value="ERAP1_C"/>
    <property type="match status" value="1"/>
</dbReference>